<evidence type="ECO:0000313" key="17">
    <source>
        <dbReference type="RefSeq" id="XP_030079197.1"/>
    </source>
</evidence>
<evidence type="ECO:0000256" key="13">
    <source>
        <dbReference type="ARBA" id="ARBA00023136"/>
    </source>
</evidence>
<keyword evidence="6 14" id="KW-0349">Heme</keyword>
<dbReference type="PROSITE" id="PS00086">
    <property type="entry name" value="CYTOCHROME_P450"/>
    <property type="match status" value="1"/>
</dbReference>
<dbReference type="CTD" id="33438"/>
<evidence type="ECO:0000256" key="5">
    <source>
        <dbReference type="ARBA" id="ARBA00010617"/>
    </source>
</evidence>
<dbReference type="PANTHER" id="PTHR24292:SF84">
    <property type="entry name" value="CYTOCHROME P450 28A5-RELATED"/>
    <property type="match status" value="1"/>
</dbReference>
<dbReference type="KEGG" id="dhe:115482943"/>
<dbReference type="CDD" id="cd11056">
    <property type="entry name" value="CYP6-like"/>
    <property type="match status" value="1"/>
</dbReference>
<evidence type="ECO:0000256" key="3">
    <source>
        <dbReference type="ARBA" id="ARBA00004174"/>
    </source>
</evidence>
<dbReference type="OMA" id="RFTANTM"/>
<dbReference type="Gene3D" id="1.10.630.10">
    <property type="entry name" value="Cytochrome P450"/>
    <property type="match status" value="1"/>
</dbReference>
<evidence type="ECO:0000256" key="1">
    <source>
        <dbReference type="ARBA" id="ARBA00001971"/>
    </source>
</evidence>
<keyword evidence="16" id="KW-1185">Reference proteome</keyword>
<keyword evidence="11 14" id="KW-0408">Iron</keyword>
<evidence type="ECO:0000256" key="12">
    <source>
        <dbReference type="ARBA" id="ARBA00023033"/>
    </source>
</evidence>
<evidence type="ECO:0000256" key="11">
    <source>
        <dbReference type="ARBA" id="ARBA00023004"/>
    </source>
</evidence>
<dbReference type="InterPro" id="IPR050476">
    <property type="entry name" value="Insect_CytP450_Detox"/>
</dbReference>
<evidence type="ECO:0000256" key="14">
    <source>
        <dbReference type="PIRSR" id="PIRSR602401-1"/>
    </source>
</evidence>
<dbReference type="GO" id="GO:0016705">
    <property type="term" value="F:oxidoreductase activity, acting on paired donors, with incorporation or reduction of molecular oxygen"/>
    <property type="evidence" value="ECO:0007669"/>
    <property type="project" value="InterPro"/>
</dbReference>
<comment type="subcellular location">
    <subcellularLocation>
        <location evidence="4">Endoplasmic reticulum membrane</location>
        <topology evidence="4">Peripheral membrane protein</topology>
    </subcellularLocation>
    <subcellularLocation>
        <location evidence="3">Microsome membrane</location>
        <topology evidence="3">Peripheral membrane protein</topology>
    </subcellularLocation>
</comment>
<dbReference type="GeneID" id="115482943"/>
<evidence type="ECO:0000256" key="9">
    <source>
        <dbReference type="ARBA" id="ARBA00022848"/>
    </source>
</evidence>
<proteinExistence type="inferred from homology"/>
<dbReference type="OrthoDB" id="2789670at2759"/>
<dbReference type="InterPro" id="IPR036396">
    <property type="entry name" value="Cyt_P450_sf"/>
</dbReference>
<dbReference type="PRINTS" id="PR00385">
    <property type="entry name" value="P450"/>
</dbReference>
<name>A0A6J2SSJ1_DROHY</name>
<dbReference type="Pfam" id="PF00067">
    <property type="entry name" value="p450"/>
    <property type="match status" value="1"/>
</dbReference>
<evidence type="ECO:0000256" key="7">
    <source>
        <dbReference type="ARBA" id="ARBA00022723"/>
    </source>
</evidence>
<dbReference type="GO" id="GO:0005506">
    <property type="term" value="F:iron ion binding"/>
    <property type="evidence" value="ECO:0007669"/>
    <property type="project" value="InterPro"/>
</dbReference>
<keyword evidence="8" id="KW-0256">Endoplasmic reticulum</keyword>
<comment type="function">
    <text evidence="2">May be involved in the metabolism of insect hormones and in the breakdown of synthetic insecticides.</text>
</comment>
<evidence type="ECO:0000256" key="2">
    <source>
        <dbReference type="ARBA" id="ARBA00003690"/>
    </source>
</evidence>
<organism evidence="16 17">
    <name type="scientific">Drosophila hydei</name>
    <name type="common">Fruit fly</name>
    <dbReference type="NCBI Taxonomy" id="7224"/>
    <lineage>
        <taxon>Eukaryota</taxon>
        <taxon>Metazoa</taxon>
        <taxon>Ecdysozoa</taxon>
        <taxon>Arthropoda</taxon>
        <taxon>Hexapoda</taxon>
        <taxon>Insecta</taxon>
        <taxon>Pterygota</taxon>
        <taxon>Neoptera</taxon>
        <taxon>Endopterygota</taxon>
        <taxon>Diptera</taxon>
        <taxon>Brachycera</taxon>
        <taxon>Muscomorpha</taxon>
        <taxon>Ephydroidea</taxon>
        <taxon>Drosophilidae</taxon>
        <taxon>Drosophila</taxon>
    </lineage>
</organism>
<dbReference type="PRINTS" id="PR00463">
    <property type="entry name" value="EP450I"/>
</dbReference>
<keyword evidence="10 15" id="KW-0560">Oxidoreductase</keyword>
<comment type="similarity">
    <text evidence="5 15">Belongs to the cytochrome P450 family.</text>
</comment>
<feature type="binding site" description="axial binding residue" evidence="14">
    <location>
        <position position="454"/>
    </location>
    <ligand>
        <name>heme</name>
        <dbReference type="ChEBI" id="CHEBI:30413"/>
    </ligand>
    <ligandPart>
        <name>Fe</name>
        <dbReference type="ChEBI" id="CHEBI:18248"/>
    </ligandPart>
</feature>
<accession>A0A6J2SSJ1</accession>
<evidence type="ECO:0000256" key="6">
    <source>
        <dbReference type="ARBA" id="ARBA00022617"/>
    </source>
</evidence>
<dbReference type="InterPro" id="IPR002401">
    <property type="entry name" value="Cyt_P450_E_grp-I"/>
</dbReference>
<sequence>MWTLIGLLLGTVHVAFAAVYLYLTWFHGYWTKRGLVTAKPLTLLGSYPGLFGGGSSFIEDIGKIYNKYKGKQRAVGTFLTRKPQILVLDPQLAHEVLVTKFSDYRDTVTSSYVTHSKDDYDKYVARNPFFSAGDEWKKRRTDGGAGLTPNRLKQAYAIWEQTGEMLVNYMQRCIEERHSNIIETRDLCYRYTAQAMGDFIWGIDAGSLSGSPNETSSFQRFSMNWVSHAFLSMPRFNRTPIAPIVRKLFRMRFFTQESNDFYLKLTRDAAKLRQSGCGGERSDYLAHLMQLQEKGASLDDLVGHALTVLMDGFETSAAVLYHMLYTLGACPEQQEKLRSEILNALAADKHISYEQLNALPYLDQCINESMRMTSVIGFFIKICTRPTTIDLGNDKILKVEPGITVAIPSYQLHHDETYFPQPDEFRPERFDNGAASEFTKRGCLLAFGDGPRICLGMRVGLLNVKMALLRILSEFKVEQTKKLSLSSDSGLGMYLNGDVDLRYTRIKLSK</sequence>
<dbReference type="SUPFAM" id="SSF48264">
    <property type="entry name" value="Cytochrome P450"/>
    <property type="match status" value="1"/>
</dbReference>
<evidence type="ECO:0000256" key="8">
    <source>
        <dbReference type="ARBA" id="ARBA00022824"/>
    </source>
</evidence>
<dbReference type="AlphaFoldDB" id="A0A6J2SSJ1"/>
<evidence type="ECO:0000256" key="10">
    <source>
        <dbReference type="ARBA" id="ARBA00023002"/>
    </source>
</evidence>
<protein>
    <submittedName>
        <fullName evidence="17">Probable cytochrome P450 309a1</fullName>
    </submittedName>
</protein>
<reference evidence="17" key="1">
    <citation type="submission" date="2025-08" db="UniProtKB">
        <authorList>
            <consortium name="RefSeq"/>
        </authorList>
    </citation>
    <scope>IDENTIFICATION</scope>
    <source>
        <strain evidence="17">15085-1641.00</strain>
        <tissue evidence="17">Whole body</tissue>
    </source>
</reference>
<dbReference type="InterPro" id="IPR001128">
    <property type="entry name" value="Cyt_P450"/>
</dbReference>
<dbReference type="PANTHER" id="PTHR24292">
    <property type="entry name" value="CYTOCHROME P450"/>
    <property type="match status" value="1"/>
</dbReference>
<dbReference type="GO" id="GO:0005789">
    <property type="term" value="C:endoplasmic reticulum membrane"/>
    <property type="evidence" value="ECO:0007669"/>
    <property type="project" value="UniProtKB-SubCell"/>
</dbReference>
<keyword evidence="9" id="KW-0492">Microsome</keyword>
<keyword evidence="7 14" id="KW-0479">Metal-binding</keyword>
<keyword evidence="12 15" id="KW-0503">Monooxygenase</keyword>
<gene>
    <name evidence="17" type="primary">LOC115482943</name>
</gene>
<keyword evidence="13" id="KW-0472">Membrane</keyword>
<dbReference type="GO" id="GO:0020037">
    <property type="term" value="F:heme binding"/>
    <property type="evidence" value="ECO:0007669"/>
    <property type="project" value="InterPro"/>
</dbReference>
<dbReference type="RefSeq" id="XP_030079197.1">
    <property type="nucleotide sequence ID" value="XM_030223337.1"/>
</dbReference>
<dbReference type="Proteomes" id="UP000504633">
    <property type="component" value="Unplaced"/>
</dbReference>
<evidence type="ECO:0000313" key="16">
    <source>
        <dbReference type="Proteomes" id="UP000504633"/>
    </source>
</evidence>
<evidence type="ECO:0000256" key="4">
    <source>
        <dbReference type="ARBA" id="ARBA00004406"/>
    </source>
</evidence>
<dbReference type="GO" id="GO:0004497">
    <property type="term" value="F:monooxygenase activity"/>
    <property type="evidence" value="ECO:0007669"/>
    <property type="project" value="UniProtKB-KW"/>
</dbReference>
<comment type="cofactor">
    <cofactor evidence="1 14">
        <name>heme</name>
        <dbReference type="ChEBI" id="CHEBI:30413"/>
    </cofactor>
</comment>
<dbReference type="InterPro" id="IPR017972">
    <property type="entry name" value="Cyt_P450_CS"/>
</dbReference>
<evidence type="ECO:0000256" key="15">
    <source>
        <dbReference type="RuleBase" id="RU000461"/>
    </source>
</evidence>